<keyword evidence="1" id="KW-1133">Transmembrane helix</keyword>
<protein>
    <submittedName>
        <fullName evidence="2">Uncharacterized protein</fullName>
    </submittedName>
</protein>
<organism evidence="2">
    <name type="scientific">Bacillus sp. BS1807G30</name>
    <dbReference type="NCBI Taxonomy" id="3153756"/>
    <lineage>
        <taxon>Bacteria</taxon>
        <taxon>Bacillati</taxon>
        <taxon>Bacillota</taxon>
        <taxon>Bacilli</taxon>
        <taxon>Bacillales</taxon>
        <taxon>Bacillaceae</taxon>
        <taxon>Bacillus</taxon>
    </lineage>
</organism>
<accession>A0AAU7FR22</accession>
<sequence>MRELPTVFSYGIACFIAFLLITFVLTHKKLEKKLDLTILIIVAIILLMVNVLWIWVTLFFFTCIYVGTKYRHQSKKD</sequence>
<dbReference type="AlphaFoldDB" id="A0AAU7FR22"/>
<feature type="transmembrane region" description="Helical" evidence="1">
    <location>
        <begin position="7"/>
        <end position="26"/>
    </location>
</feature>
<dbReference type="EMBL" id="CP157353">
    <property type="protein sequence ID" value="XBM05981.1"/>
    <property type="molecule type" value="Genomic_DNA"/>
</dbReference>
<evidence type="ECO:0000256" key="1">
    <source>
        <dbReference type="SAM" id="Phobius"/>
    </source>
</evidence>
<proteinExistence type="predicted"/>
<feature type="transmembrane region" description="Helical" evidence="1">
    <location>
        <begin position="38"/>
        <end position="66"/>
    </location>
</feature>
<keyword evidence="1" id="KW-0812">Transmembrane</keyword>
<name>A0AAU7FR22_9BACI</name>
<evidence type="ECO:0000313" key="2">
    <source>
        <dbReference type="EMBL" id="XBM05981.1"/>
    </source>
</evidence>
<reference evidence="2" key="1">
    <citation type="submission" date="2024-05" db="EMBL/GenBank/DDBJ databases">
        <authorList>
            <person name="Liu Z."/>
        </authorList>
    </citation>
    <scope>NUCLEOTIDE SEQUENCE</scope>
    <source>
        <strain evidence="2">BS1807G30</strain>
    </source>
</reference>
<keyword evidence="1" id="KW-0472">Membrane</keyword>
<gene>
    <name evidence="2" type="ORF">ABG082_01610</name>
</gene>
<dbReference type="RefSeq" id="WP_249670463.1">
    <property type="nucleotide sequence ID" value="NZ_CP157353.1"/>
</dbReference>